<dbReference type="InterPro" id="IPR050664">
    <property type="entry name" value="Octanoyltrans_LipM/LipL"/>
</dbReference>
<keyword evidence="2" id="KW-0436">Ligase</keyword>
<reference evidence="2 3" key="1">
    <citation type="journal article" date="2019" name="Int. J. Syst. Evol. Microbiol.">
        <title>Bifidobacterium jacchi sp. nov., isolated from the faeces of a baby common marmoset (Callithrix jacchus).</title>
        <authorList>
            <person name="Modesto M."/>
            <person name="Watanabe K."/>
            <person name="Arita M."/>
            <person name="Satti M."/>
            <person name="Oki K."/>
            <person name="Sciavilla P."/>
            <person name="Patavino C."/>
            <person name="Camma C."/>
            <person name="Michelini S."/>
            <person name="Sgorbati B."/>
            <person name="Mattarelli P."/>
        </authorList>
    </citation>
    <scope>NUCLEOTIDE SEQUENCE [LARGE SCALE GENOMIC DNA]</scope>
    <source>
        <strain evidence="2 3">MRM 9.3</strain>
    </source>
</reference>
<proteinExistence type="predicted"/>
<dbReference type="RefSeq" id="WP_151916592.1">
    <property type="nucleotide sequence ID" value="NZ_RQSP01000010.1"/>
</dbReference>
<dbReference type="OrthoDB" id="9788148at2"/>
<dbReference type="Proteomes" id="UP000326336">
    <property type="component" value="Unassembled WGS sequence"/>
</dbReference>
<gene>
    <name evidence="2" type="ORF">EHS19_04345</name>
</gene>
<accession>A0A5N5RJU5</accession>
<dbReference type="Pfam" id="PF21948">
    <property type="entry name" value="LplA-B_cat"/>
    <property type="match status" value="1"/>
</dbReference>
<dbReference type="CDD" id="cd16443">
    <property type="entry name" value="LplA"/>
    <property type="match status" value="1"/>
</dbReference>
<sequence length="376" mass="39935">MPGGKLVGVNVSVRPSDGRAVRCRLDGDFFVEGDDAASRALIEDIEHALIAGEPVERTVARHADARLIGASAAAIETAFARATGVECAVGGDGNVAGHVAPESQRGLDVANQSAAPAARVDVRVAAQADDCGKAHINSRAGEAERWRARWAGLNPVVIHDRPRTPADQMAIDEQWARQVASGRRPATIRFWEWAAPAVVVGRFQSIPDEVHEAEAAREGIAVVRRCTGGGAMFIEPGNTITYSLVAPLSFVADLDVVSSYRLCDQWLIDALHELGIDAVYSGINDISSPVGKIAGAAQRRFAGVAGGPGSVLHHVTLAYDIDAAKMGRVLNTSAEKMSDKAVRSAVRRVDPLRSQTGLPREAVIDAMMRHLKAMAR</sequence>
<dbReference type="GO" id="GO:0016874">
    <property type="term" value="F:ligase activity"/>
    <property type="evidence" value="ECO:0007669"/>
    <property type="project" value="UniProtKB-KW"/>
</dbReference>
<dbReference type="InterPro" id="IPR045864">
    <property type="entry name" value="aa-tRNA-synth_II/BPL/LPL"/>
</dbReference>
<evidence type="ECO:0000313" key="2">
    <source>
        <dbReference type="EMBL" id="KAB5607575.1"/>
    </source>
</evidence>
<feature type="domain" description="BPL/LPL catalytic" evidence="1">
    <location>
        <begin position="182"/>
        <end position="376"/>
    </location>
</feature>
<protein>
    <submittedName>
        <fullName evidence="2">Lipoate--protein ligase family protein</fullName>
    </submittedName>
</protein>
<evidence type="ECO:0000313" key="3">
    <source>
        <dbReference type="Proteomes" id="UP000326336"/>
    </source>
</evidence>
<dbReference type="Gene3D" id="3.30.930.10">
    <property type="entry name" value="Bira Bifunctional Protein, Domain 2"/>
    <property type="match status" value="1"/>
</dbReference>
<dbReference type="PROSITE" id="PS51733">
    <property type="entry name" value="BPL_LPL_CATALYTIC"/>
    <property type="match status" value="1"/>
</dbReference>
<dbReference type="PANTHER" id="PTHR43679">
    <property type="entry name" value="OCTANOYLTRANSFERASE LIPM-RELATED"/>
    <property type="match status" value="1"/>
</dbReference>
<comment type="caution">
    <text evidence="2">The sequence shown here is derived from an EMBL/GenBank/DDBJ whole genome shotgun (WGS) entry which is preliminary data.</text>
</comment>
<dbReference type="EMBL" id="RQSP01000010">
    <property type="protein sequence ID" value="KAB5607575.1"/>
    <property type="molecule type" value="Genomic_DNA"/>
</dbReference>
<dbReference type="AlphaFoldDB" id="A0A5N5RJU5"/>
<organism evidence="2 3">
    <name type="scientific">Bifidobacterium jacchi</name>
    <dbReference type="NCBI Taxonomy" id="2490545"/>
    <lineage>
        <taxon>Bacteria</taxon>
        <taxon>Bacillati</taxon>
        <taxon>Actinomycetota</taxon>
        <taxon>Actinomycetes</taxon>
        <taxon>Bifidobacteriales</taxon>
        <taxon>Bifidobacteriaceae</taxon>
        <taxon>Bifidobacterium</taxon>
    </lineage>
</organism>
<dbReference type="SUPFAM" id="SSF55681">
    <property type="entry name" value="Class II aaRS and biotin synthetases"/>
    <property type="match status" value="1"/>
</dbReference>
<dbReference type="PANTHER" id="PTHR43679:SF2">
    <property type="entry name" value="OCTANOYL-[GCVH]:PROTEIN N-OCTANOYLTRANSFERASE"/>
    <property type="match status" value="1"/>
</dbReference>
<evidence type="ECO:0000259" key="1">
    <source>
        <dbReference type="PROSITE" id="PS51733"/>
    </source>
</evidence>
<dbReference type="InterPro" id="IPR004143">
    <property type="entry name" value="BPL_LPL_catalytic"/>
</dbReference>
<keyword evidence="3" id="KW-1185">Reference proteome</keyword>
<name>A0A5N5RJU5_9BIFI</name>